<feature type="region of interest" description="Disordered" evidence="2">
    <location>
        <begin position="13"/>
        <end position="40"/>
    </location>
</feature>
<dbReference type="Proteomes" id="UP001202328">
    <property type="component" value="Unassembled WGS sequence"/>
</dbReference>
<protein>
    <recommendedName>
        <fullName evidence="3">SWIM-type domain-containing protein</fullName>
    </recommendedName>
</protein>
<reference evidence="4" key="1">
    <citation type="submission" date="2022-04" db="EMBL/GenBank/DDBJ databases">
        <title>A functionally conserved STORR gene fusion in Papaver species that diverged 16.8 million years ago.</title>
        <authorList>
            <person name="Catania T."/>
        </authorList>
    </citation>
    <scope>NUCLEOTIDE SEQUENCE</scope>
    <source>
        <strain evidence="4">S-188037</strain>
    </source>
</reference>
<proteinExistence type="predicted"/>
<dbReference type="PROSITE" id="PS50966">
    <property type="entry name" value="ZF_SWIM"/>
    <property type="match status" value="1"/>
</dbReference>
<dbReference type="InterPro" id="IPR039903">
    <property type="entry name" value="Zswim2"/>
</dbReference>
<evidence type="ECO:0000313" key="5">
    <source>
        <dbReference type="Proteomes" id="UP001202328"/>
    </source>
</evidence>
<evidence type="ECO:0000313" key="4">
    <source>
        <dbReference type="EMBL" id="KAI3839866.1"/>
    </source>
</evidence>
<dbReference type="InterPro" id="IPR007527">
    <property type="entry name" value="Znf_SWIM"/>
</dbReference>
<feature type="compositionally biased region" description="Acidic residues" evidence="2">
    <location>
        <begin position="160"/>
        <end position="170"/>
    </location>
</feature>
<keyword evidence="1" id="KW-0479">Metal-binding</keyword>
<evidence type="ECO:0000256" key="2">
    <source>
        <dbReference type="SAM" id="MobiDB-lite"/>
    </source>
</evidence>
<dbReference type="GO" id="GO:0008270">
    <property type="term" value="F:zinc ion binding"/>
    <property type="evidence" value="ECO:0007669"/>
    <property type="project" value="UniProtKB-KW"/>
</dbReference>
<gene>
    <name evidence="4" type="ORF">MKW98_010171</name>
</gene>
<keyword evidence="5" id="KW-1185">Reference proteome</keyword>
<accession>A0AAD4X5F2</accession>
<dbReference type="EMBL" id="JAJJMB010017331">
    <property type="protein sequence ID" value="KAI3839866.1"/>
    <property type="molecule type" value="Genomic_DNA"/>
</dbReference>
<name>A0AAD4X5F2_9MAGN</name>
<comment type="caution">
    <text evidence="4">The sequence shown here is derived from an EMBL/GenBank/DDBJ whole genome shotgun (WGS) entry which is preliminary data.</text>
</comment>
<dbReference type="PANTHER" id="PTHR21540:SF0">
    <property type="entry name" value="PHD FAMILY PROTEIN"/>
    <property type="match status" value="1"/>
</dbReference>
<keyword evidence="1" id="KW-0862">Zinc</keyword>
<sequence length="234" mass="26720">MKPLDAIERQIVNEGLNKQDVDPSRPVPGRKSPTRPVSDRMRRALHEDLRLLHRVEADFFILGSTGEVYNVRLSKIPSCNCPDCTIPCKHLLFELLRVLGIPHNDHCLNRKILRPYHLKRLLNTATSPATGSSDRIGQCEDELANEEEGYGEKGMKNADEVDSEDTSSEDEPYRDYELVRCWTCESVGHTECLVIWSKGRGLRGPTCSNCKRDWWMDSSKRSMYPNLAAYLDKD</sequence>
<dbReference type="GO" id="GO:0061630">
    <property type="term" value="F:ubiquitin protein ligase activity"/>
    <property type="evidence" value="ECO:0007669"/>
    <property type="project" value="InterPro"/>
</dbReference>
<feature type="compositionally biased region" description="Basic and acidic residues" evidence="2">
    <location>
        <begin position="150"/>
        <end position="159"/>
    </location>
</feature>
<evidence type="ECO:0000256" key="1">
    <source>
        <dbReference type="PROSITE-ProRule" id="PRU00325"/>
    </source>
</evidence>
<keyword evidence="1" id="KW-0863">Zinc-finger</keyword>
<feature type="region of interest" description="Disordered" evidence="2">
    <location>
        <begin position="147"/>
        <end position="171"/>
    </location>
</feature>
<evidence type="ECO:0000259" key="3">
    <source>
        <dbReference type="PROSITE" id="PS50966"/>
    </source>
</evidence>
<dbReference type="AlphaFoldDB" id="A0AAD4X5F2"/>
<feature type="domain" description="SWIM-type" evidence="3">
    <location>
        <begin position="69"/>
        <end position="99"/>
    </location>
</feature>
<dbReference type="PANTHER" id="PTHR21540">
    <property type="entry name" value="RING FINGER AND SWIM DOMAIN-CONTAINING PROTEIN 2"/>
    <property type="match status" value="1"/>
</dbReference>
<organism evidence="4 5">
    <name type="scientific">Papaver atlanticum</name>
    <dbReference type="NCBI Taxonomy" id="357466"/>
    <lineage>
        <taxon>Eukaryota</taxon>
        <taxon>Viridiplantae</taxon>
        <taxon>Streptophyta</taxon>
        <taxon>Embryophyta</taxon>
        <taxon>Tracheophyta</taxon>
        <taxon>Spermatophyta</taxon>
        <taxon>Magnoliopsida</taxon>
        <taxon>Ranunculales</taxon>
        <taxon>Papaveraceae</taxon>
        <taxon>Papaveroideae</taxon>
        <taxon>Papaver</taxon>
    </lineage>
</organism>